<dbReference type="Proteomes" id="UP000198916">
    <property type="component" value="Unassembled WGS sequence"/>
</dbReference>
<keyword evidence="1" id="KW-0812">Transmembrane</keyword>
<dbReference type="InterPro" id="IPR000182">
    <property type="entry name" value="GNAT_dom"/>
</dbReference>
<protein>
    <submittedName>
        <fullName evidence="3">Acetyltransferase (GNAT) family protein</fullName>
    </submittedName>
</protein>
<dbReference type="PROSITE" id="PS51186">
    <property type="entry name" value="GNAT"/>
    <property type="match status" value="1"/>
</dbReference>
<dbReference type="RefSeq" id="WP_090605516.1">
    <property type="nucleotide sequence ID" value="NZ_FNZR01000004.1"/>
</dbReference>
<evidence type="ECO:0000256" key="1">
    <source>
        <dbReference type="SAM" id="Phobius"/>
    </source>
</evidence>
<dbReference type="Pfam" id="PF00583">
    <property type="entry name" value="Acetyltransf_1"/>
    <property type="match status" value="1"/>
</dbReference>
<keyword evidence="4" id="KW-1185">Reference proteome</keyword>
<dbReference type="EMBL" id="FNZR01000004">
    <property type="protein sequence ID" value="SEL24451.1"/>
    <property type="molecule type" value="Genomic_DNA"/>
</dbReference>
<gene>
    <name evidence="3" type="ORF">SAMN05421740_10435</name>
</gene>
<feature type="domain" description="N-acetyltransferase" evidence="2">
    <location>
        <begin position="262"/>
        <end position="421"/>
    </location>
</feature>
<name>A0A1H7NM47_9SPHI</name>
<dbReference type="AlphaFoldDB" id="A0A1H7NM47"/>
<keyword evidence="1" id="KW-0472">Membrane</keyword>
<dbReference type="STRING" id="332977.SAMN05421740_10435"/>
<feature type="transmembrane region" description="Helical" evidence="1">
    <location>
        <begin position="52"/>
        <end position="70"/>
    </location>
</feature>
<dbReference type="SUPFAM" id="SSF55729">
    <property type="entry name" value="Acyl-CoA N-acyltransferases (Nat)"/>
    <property type="match status" value="1"/>
</dbReference>
<reference evidence="4" key="1">
    <citation type="submission" date="2016-10" db="EMBL/GenBank/DDBJ databases">
        <authorList>
            <person name="Varghese N."/>
            <person name="Submissions S."/>
        </authorList>
    </citation>
    <scope>NUCLEOTIDE SEQUENCE [LARGE SCALE GENOMIC DNA]</scope>
    <source>
        <strain evidence="4">Jip14</strain>
    </source>
</reference>
<accession>A0A1H7NM47</accession>
<dbReference type="CDD" id="cd04301">
    <property type="entry name" value="NAT_SF"/>
    <property type="match status" value="1"/>
</dbReference>
<sequence length="547" mass="62509">MRSFKNFSSAVPPPLPPVNDGADRVKINEFYLNYIRFIWDKIKLQRETTDRYFNYYLLLITTPIVAFAAVVGRSEHSLSEQLIGYLCAMLFAIGVCFYSLYIRQRINNITLGDELNEFVQLIEAFDAAFTKRHQSLQINGALTSPFSADFWVNFIQSIINSFWLCNAFLYIETGIHFGEKWCHLIAGGMAGLSVLLHTTIRDSCLYRSERRLPLLSTLIVTGWYRPKWGLRMYRLWLYRRNKPKSPERIHPMIKRKFRPEEVSIRLITPGHAYLKNEIPQLAIAQGSAHNVKLPATAEAKKQAATNFKNALEKKDVEIHALTLPEGSGAIFLSTIRRNGKEGLQIEDIIVLEDLRGHGLGGYLLCQAATLAVNRGLSFVAWECERNNPAKKLYLEYNAKMREDIFPYRLNREMLVEIMKADLALANKSRVTFRISQRFSVFRAMSFHNSGGDIDPTESWQGAQVDDLDFTDPIAAKCQLVRKFCELEAKQQLNFVDVVIAPSNLLHQQLVTLLGCKPNTYSGEDIACLWELSETALNDAAEKNMYQR</sequence>
<dbReference type="OrthoDB" id="9792929at2"/>
<keyword evidence="1" id="KW-1133">Transmembrane helix</keyword>
<dbReference type="GO" id="GO:0016747">
    <property type="term" value="F:acyltransferase activity, transferring groups other than amino-acyl groups"/>
    <property type="evidence" value="ECO:0007669"/>
    <property type="project" value="InterPro"/>
</dbReference>
<proteinExistence type="predicted"/>
<feature type="transmembrane region" description="Helical" evidence="1">
    <location>
        <begin position="82"/>
        <end position="101"/>
    </location>
</feature>
<evidence type="ECO:0000313" key="4">
    <source>
        <dbReference type="Proteomes" id="UP000198916"/>
    </source>
</evidence>
<keyword evidence="3" id="KW-0808">Transferase</keyword>
<organism evidence="3 4">
    <name type="scientific">Parapedobacter koreensis</name>
    <dbReference type="NCBI Taxonomy" id="332977"/>
    <lineage>
        <taxon>Bacteria</taxon>
        <taxon>Pseudomonadati</taxon>
        <taxon>Bacteroidota</taxon>
        <taxon>Sphingobacteriia</taxon>
        <taxon>Sphingobacteriales</taxon>
        <taxon>Sphingobacteriaceae</taxon>
        <taxon>Parapedobacter</taxon>
    </lineage>
</organism>
<dbReference type="Gene3D" id="3.40.630.30">
    <property type="match status" value="1"/>
</dbReference>
<dbReference type="InterPro" id="IPR016181">
    <property type="entry name" value="Acyl_CoA_acyltransferase"/>
</dbReference>
<evidence type="ECO:0000259" key="2">
    <source>
        <dbReference type="PROSITE" id="PS51186"/>
    </source>
</evidence>
<evidence type="ECO:0000313" key="3">
    <source>
        <dbReference type="EMBL" id="SEL24451.1"/>
    </source>
</evidence>